<protein>
    <submittedName>
        <fullName evidence="1">Endolytic transglycosylase MltG</fullName>
    </submittedName>
</protein>
<dbReference type="Gene3D" id="3.30.160.60">
    <property type="entry name" value="Classic Zinc Finger"/>
    <property type="match status" value="1"/>
</dbReference>
<reference evidence="1 2" key="1">
    <citation type="submission" date="2019-10" db="EMBL/GenBank/DDBJ databases">
        <title>Lysobacter alkalisoli sp. nov., isolated from saline-alkaline soil.</title>
        <authorList>
            <person name="Sun J.-Q."/>
        </authorList>
    </citation>
    <scope>NUCLEOTIDE SEQUENCE [LARGE SCALE GENOMIC DNA]</scope>
    <source>
        <strain evidence="1 2">KCTC 42381</strain>
    </source>
</reference>
<organism evidence="1 2">
    <name type="scientific">Marilutibacter maris</name>
    <dbReference type="NCBI Taxonomy" id="1605891"/>
    <lineage>
        <taxon>Bacteria</taxon>
        <taxon>Pseudomonadati</taxon>
        <taxon>Pseudomonadota</taxon>
        <taxon>Gammaproteobacteria</taxon>
        <taxon>Lysobacterales</taxon>
        <taxon>Lysobacteraceae</taxon>
        <taxon>Marilutibacter</taxon>
    </lineage>
</organism>
<dbReference type="Pfam" id="PF02618">
    <property type="entry name" value="YceG"/>
    <property type="match status" value="1"/>
</dbReference>
<comment type="caution">
    <text evidence="1">The sequence shown here is derived from an EMBL/GenBank/DDBJ whole genome shotgun (WGS) entry which is preliminary data.</text>
</comment>
<evidence type="ECO:0000313" key="1">
    <source>
        <dbReference type="EMBL" id="KAB8198330.1"/>
    </source>
</evidence>
<dbReference type="NCBIfam" id="TIGR00247">
    <property type="entry name" value="endolytic transglycosylase MltG"/>
    <property type="match status" value="1"/>
</dbReference>
<evidence type="ECO:0000313" key="2">
    <source>
        <dbReference type="Proteomes" id="UP000320431"/>
    </source>
</evidence>
<dbReference type="InterPro" id="IPR003770">
    <property type="entry name" value="MLTG-like"/>
</dbReference>
<dbReference type="CDD" id="cd08010">
    <property type="entry name" value="MltG_like"/>
    <property type="match status" value="1"/>
</dbReference>
<gene>
    <name evidence="1" type="primary">mltG</name>
    <name evidence="1" type="ORF">FKV24_002725</name>
</gene>
<sequence length="386" mass="42156">MDIDRSGVPGGGRAEGAARRCTSRFRDGEPVSRKVLRRLGAVVLLLVAVAAAAGFWAWQRYQGFADRPLSSLRPDSQLLVERGDSLPTVLRKLRGLGVSEGHQAEWRVLARELGAAGRLQVGEYALSPGMSPRDVLLAMRDGRVVRYAFTILPGRNIRELRAALARAEPLEQEIAGLDDAALMAALGQAGQHPEGRFLPETYHYTRGDSDLDLLRRAHAAMGRALDEAWAARNPDSVLETPDQMLTLASIVEKETGIAEERARIAGVFERRLKIGMKLQTDPTVIYGLGAAYDGNIRRRDLETDTPYNTYTRAGLPPTPIAMPGVDALRAVARPDDGDALYFVALGDGSGRHAFSRTLAEHNAAVARYLRRYRQTRAAERAATAAQ</sequence>
<dbReference type="PANTHER" id="PTHR30518:SF2">
    <property type="entry name" value="ENDOLYTIC MUREIN TRANSGLYCOSYLASE"/>
    <property type="match status" value="1"/>
</dbReference>
<dbReference type="Gene3D" id="3.30.1490.480">
    <property type="entry name" value="Endolytic murein transglycosylase"/>
    <property type="match status" value="1"/>
</dbReference>
<dbReference type="HAMAP" id="MF_02065">
    <property type="entry name" value="MltG"/>
    <property type="match status" value="1"/>
</dbReference>
<proteinExistence type="inferred from homology"/>
<dbReference type="EMBL" id="VICD02000029">
    <property type="protein sequence ID" value="KAB8198330.1"/>
    <property type="molecule type" value="Genomic_DNA"/>
</dbReference>
<name>A0A508B7F6_9GAMM</name>
<dbReference type="FunFam" id="3.30.160.60:FF:000242">
    <property type="entry name" value="Endolytic murein transglycosylase"/>
    <property type="match status" value="1"/>
</dbReference>
<dbReference type="PANTHER" id="PTHR30518">
    <property type="entry name" value="ENDOLYTIC MUREIN TRANSGLYCOSYLASE"/>
    <property type="match status" value="1"/>
</dbReference>
<dbReference type="AlphaFoldDB" id="A0A508B7F6"/>
<dbReference type="Proteomes" id="UP000320431">
    <property type="component" value="Unassembled WGS sequence"/>
</dbReference>
<feature type="non-terminal residue" evidence="1">
    <location>
        <position position="386"/>
    </location>
</feature>
<accession>A0A508B7F6</accession>